<accession>A0ABS4TQR7</accession>
<feature type="transmembrane region" description="Helical" evidence="5">
    <location>
        <begin position="23"/>
        <end position="46"/>
    </location>
</feature>
<evidence type="ECO:0000256" key="2">
    <source>
        <dbReference type="ARBA" id="ARBA00022692"/>
    </source>
</evidence>
<evidence type="ECO:0000256" key="4">
    <source>
        <dbReference type="ARBA" id="ARBA00023136"/>
    </source>
</evidence>
<feature type="transmembrane region" description="Helical" evidence="5">
    <location>
        <begin position="233"/>
        <end position="252"/>
    </location>
</feature>
<feature type="transmembrane region" description="Helical" evidence="5">
    <location>
        <begin position="207"/>
        <end position="227"/>
    </location>
</feature>
<feature type="transmembrane region" description="Helical" evidence="5">
    <location>
        <begin position="285"/>
        <end position="308"/>
    </location>
</feature>
<feature type="transmembrane region" description="Helical" evidence="5">
    <location>
        <begin position="175"/>
        <end position="195"/>
    </location>
</feature>
<evidence type="ECO:0000313" key="8">
    <source>
        <dbReference type="Proteomes" id="UP001519332"/>
    </source>
</evidence>
<comment type="caution">
    <text evidence="7">The sequence shown here is derived from an EMBL/GenBank/DDBJ whole genome shotgun (WGS) entry which is preliminary data.</text>
</comment>
<organism evidence="7 8">
    <name type="scientific">Kibdelosporangium banguiense</name>
    <dbReference type="NCBI Taxonomy" id="1365924"/>
    <lineage>
        <taxon>Bacteria</taxon>
        <taxon>Bacillati</taxon>
        <taxon>Actinomycetota</taxon>
        <taxon>Actinomycetes</taxon>
        <taxon>Pseudonocardiales</taxon>
        <taxon>Pseudonocardiaceae</taxon>
        <taxon>Kibdelosporangium</taxon>
    </lineage>
</organism>
<protein>
    <submittedName>
        <fullName evidence="7">NhaP-type Na+/H+ or K+/H+ antiporter</fullName>
    </submittedName>
</protein>
<keyword evidence="4 5" id="KW-0472">Membrane</keyword>
<dbReference type="Proteomes" id="UP001519332">
    <property type="component" value="Unassembled WGS sequence"/>
</dbReference>
<keyword evidence="3 5" id="KW-1133">Transmembrane helix</keyword>
<gene>
    <name evidence="7" type="ORF">JOF56_006670</name>
</gene>
<proteinExistence type="predicted"/>
<reference evidence="7 8" key="1">
    <citation type="submission" date="2021-03" db="EMBL/GenBank/DDBJ databases">
        <title>Sequencing the genomes of 1000 actinobacteria strains.</title>
        <authorList>
            <person name="Klenk H.-P."/>
        </authorList>
    </citation>
    <scope>NUCLEOTIDE SEQUENCE [LARGE SCALE GENOMIC DNA]</scope>
    <source>
        <strain evidence="7 8">DSM 46670</strain>
    </source>
</reference>
<dbReference type="EMBL" id="JAGINW010000001">
    <property type="protein sequence ID" value="MBP2326285.1"/>
    <property type="molecule type" value="Genomic_DNA"/>
</dbReference>
<dbReference type="InterPro" id="IPR006153">
    <property type="entry name" value="Cation/H_exchanger_TM"/>
</dbReference>
<comment type="subcellular location">
    <subcellularLocation>
        <location evidence="1">Membrane</location>
        <topology evidence="1">Multi-pass membrane protein</topology>
    </subcellularLocation>
</comment>
<feature type="domain" description="Cation/H+ exchanger transmembrane" evidence="6">
    <location>
        <begin position="7"/>
        <end position="294"/>
    </location>
</feature>
<sequence>MAVGLYASTHGIDTDDLRRNLRIVVLAVTLGVLLKVVLIGSVMWLFWGKDHLILAVVVAQIDPLSVAALQRRSDMSGNAKAVLRAWASFDDPVTILLTIYLSTFALGTSANGGIGDFAVNLGWNILLTAAVWTMWRYLAGRPKAESRFTHWRGMTIPMPTSARAVTILVTTLAVAGIAITQSLMLAVALIGLFARPHPRYDDAITRSAQFALVLAAGALGMALYGGIDILPGLALGLTAFGAQSLVSFALTWRYSRTDRIALALCQQNGLTAIILALVLEPQLPGTVAIVAPAILVINILHCATNAVWRLRKPVPTPVPAPLPVPDRI</sequence>
<dbReference type="Pfam" id="PF00999">
    <property type="entry name" value="Na_H_Exchanger"/>
    <property type="match status" value="1"/>
</dbReference>
<evidence type="ECO:0000259" key="6">
    <source>
        <dbReference type="Pfam" id="PF00999"/>
    </source>
</evidence>
<keyword evidence="2 5" id="KW-0812">Transmembrane</keyword>
<keyword evidence="8" id="KW-1185">Reference proteome</keyword>
<feature type="transmembrane region" description="Helical" evidence="5">
    <location>
        <begin position="259"/>
        <end position="279"/>
    </location>
</feature>
<evidence type="ECO:0000313" key="7">
    <source>
        <dbReference type="EMBL" id="MBP2326285.1"/>
    </source>
</evidence>
<dbReference type="RefSeq" id="WP_372448290.1">
    <property type="nucleotide sequence ID" value="NZ_JAGINW010000001.1"/>
</dbReference>
<evidence type="ECO:0000256" key="3">
    <source>
        <dbReference type="ARBA" id="ARBA00022989"/>
    </source>
</evidence>
<evidence type="ECO:0000256" key="1">
    <source>
        <dbReference type="ARBA" id="ARBA00004141"/>
    </source>
</evidence>
<evidence type="ECO:0000256" key="5">
    <source>
        <dbReference type="SAM" id="Phobius"/>
    </source>
</evidence>
<name>A0ABS4TQR7_9PSEU</name>
<feature type="transmembrane region" description="Helical" evidence="5">
    <location>
        <begin position="121"/>
        <end position="139"/>
    </location>
</feature>